<evidence type="ECO:0000259" key="6">
    <source>
        <dbReference type="Pfam" id="PF00535"/>
    </source>
</evidence>
<evidence type="ECO:0000313" key="7">
    <source>
        <dbReference type="EMBL" id="PRX96184.1"/>
    </source>
</evidence>
<gene>
    <name evidence="7" type="ORF">CLV72_108190</name>
</gene>
<feature type="domain" description="Glycosyltransferase 2-like" evidence="6">
    <location>
        <begin position="40"/>
        <end position="196"/>
    </location>
</feature>
<dbReference type="SUPFAM" id="SSF53448">
    <property type="entry name" value="Nucleotide-diphospho-sugar transferases"/>
    <property type="match status" value="1"/>
</dbReference>
<keyword evidence="4 7" id="KW-0808">Transferase</keyword>
<dbReference type="OrthoDB" id="9787979at2"/>
<dbReference type="Proteomes" id="UP000237846">
    <property type="component" value="Unassembled WGS sequence"/>
</dbReference>
<dbReference type="InterPro" id="IPR029044">
    <property type="entry name" value="Nucleotide-diphossugar_trans"/>
</dbReference>
<dbReference type="Gene3D" id="3.90.550.10">
    <property type="entry name" value="Spore Coat Polysaccharide Biosynthesis Protein SpsA, Chain A"/>
    <property type="match status" value="1"/>
</dbReference>
<dbReference type="Pfam" id="PF00535">
    <property type="entry name" value="Glycos_transf_2"/>
    <property type="match status" value="1"/>
</dbReference>
<feature type="compositionally biased region" description="Low complexity" evidence="5">
    <location>
        <begin position="16"/>
        <end position="31"/>
    </location>
</feature>
<proteinExistence type="inferred from homology"/>
<evidence type="ECO:0000313" key="8">
    <source>
        <dbReference type="Proteomes" id="UP000237846"/>
    </source>
</evidence>
<evidence type="ECO:0000256" key="4">
    <source>
        <dbReference type="ARBA" id="ARBA00022679"/>
    </source>
</evidence>
<accession>A0A2T0PXC1</accession>
<keyword evidence="8" id="KW-1185">Reference proteome</keyword>
<keyword evidence="3" id="KW-0328">Glycosyltransferase</keyword>
<comment type="pathway">
    <text evidence="1">Cell wall biogenesis; cell wall polysaccharide biosynthesis.</text>
</comment>
<name>A0A2T0PXC1_9ACTN</name>
<dbReference type="PANTHER" id="PTHR43179">
    <property type="entry name" value="RHAMNOSYLTRANSFERASE WBBL"/>
    <property type="match status" value="1"/>
</dbReference>
<comment type="caution">
    <text evidence="7">The sequence shown here is derived from an EMBL/GenBank/DDBJ whole genome shotgun (WGS) entry which is preliminary data.</text>
</comment>
<dbReference type="PANTHER" id="PTHR43179:SF12">
    <property type="entry name" value="GALACTOFURANOSYLTRANSFERASE GLFT2"/>
    <property type="match status" value="1"/>
</dbReference>
<dbReference type="AlphaFoldDB" id="A0A2T0PXC1"/>
<evidence type="ECO:0000256" key="3">
    <source>
        <dbReference type="ARBA" id="ARBA00022676"/>
    </source>
</evidence>
<organism evidence="7 8">
    <name type="scientific">Allonocardiopsis opalescens</name>
    <dbReference type="NCBI Taxonomy" id="1144618"/>
    <lineage>
        <taxon>Bacteria</taxon>
        <taxon>Bacillati</taxon>
        <taxon>Actinomycetota</taxon>
        <taxon>Actinomycetes</taxon>
        <taxon>Streptosporangiales</taxon>
        <taxon>Allonocardiopsis</taxon>
    </lineage>
</organism>
<reference evidence="7 8" key="1">
    <citation type="submission" date="2018-03" db="EMBL/GenBank/DDBJ databases">
        <title>Genomic Encyclopedia of Archaeal and Bacterial Type Strains, Phase II (KMG-II): from individual species to whole genera.</title>
        <authorList>
            <person name="Goeker M."/>
        </authorList>
    </citation>
    <scope>NUCLEOTIDE SEQUENCE [LARGE SCALE GENOMIC DNA]</scope>
    <source>
        <strain evidence="7 8">DSM 45601</strain>
    </source>
</reference>
<protein>
    <submittedName>
        <fullName evidence="7">GT2 family glycosyltransferase</fullName>
    </submittedName>
</protein>
<evidence type="ECO:0000256" key="2">
    <source>
        <dbReference type="ARBA" id="ARBA00006739"/>
    </source>
</evidence>
<dbReference type="RefSeq" id="WP_106250890.1">
    <property type="nucleotide sequence ID" value="NZ_PVZC01000008.1"/>
</dbReference>
<sequence>MRTPRSAPAPHRGDGAARPLPRGAGPPKAAGDAGGGARTSVVIATRDRRDELLETLDRLAALPERPPVVVVDNGSADGTPAAVRAAFPRTDVVALGRNRGAVARNVGVLRARTRYVAFCDDDSWWEPGALDRAADAFDACPALGLLAARTLVGERAETDPVSTAMAASPLRDRDGVPGTPVLGFLACSAVVRRDAFLSVGGFSELLFFAGEESVVAFDLAAAGWLLRYRPDVLAHHRPSPARPPARSRLALQRRNALLSAWLRRPVRTALAATGALAGEAVRDPASRAALAAAAARLPAALLARRRLPAPVEHDLRILAAAEPPA</sequence>
<feature type="region of interest" description="Disordered" evidence="5">
    <location>
        <begin position="1"/>
        <end position="39"/>
    </location>
</feature>
<evidence type="ECO:0000256" key="1">
    <source>
        <dbReference type="ARBA" id="ARBA00004776"/>
    </source>
</evidence>
<dbReference type="InterPro" id="IPR001173">
    <property type="entry name" value="Glyco_trans_2-like"/>
</dbReference>
<dbReference type="EMBL" id="PVZC01000008">
    <property type="protein sequence ID" value="PRX96184.1"/>
    <property type="molecule type" value="Genomic_DNA"/>
</dbReference>
<evidence type="ECO:0000256" key="5">
    <source>
        <dbReference type="SAM" id="MobiDB-lite"/>
    </source>
</evidence>
<dbReference type="GO" id="GO:0016757">
    <property type="term" value="F:glycosyltransferase activity"/>
    <property type="evidence" value="ECO:0007669"/>
    <property type="project" value="UniProtKB-KW"/>
</dbReference>
<comment type="similarity">
    <text evidence="2">Belongs to the glycosyltransferase 2 family.</text>
</comment>